<evidence type="ECO:0000259" key="2">
    <source>
        <dbReference type="Pfam" id="PF20253"/>
    </source>
</evidence>
<sequence length="864" mass="98608">MLPEYLKSSYHRYKTDTEKFTFWLVRTAAQLGVFVGDESNGTQKNPKNAKTEPPKQILSMAKYRELVNTVVGNGISLPKSIEAFLRRAILIRKRCAVVFQKTSTDDDCNSRHQHFIDVMEDAHRRLSTVERKPDQNKTADKEITVGDSSNRFKILTPSSSSQKEKSNQLSPSISKTKPLAKSKSNKTSGSNKSSTSSKPKSQPILEFKIENEYDKDISEPFFIVYCLLLDLNRIRDYIKELWVEYKDGKLDAMTAGVTTNVAVVLGYKLIEEANTSLTAAGSSISSLYNVLFFALAGSLLAMSSKTSATQNQCPTHQTAIKLDGNDSSSQVENIGCSDWNFSAVEYMLISFAPFIKQRYKPSADLEAPYTTVELPRDHQETLESIIKNRELLKGLFREYIFEGDNQVYPWAYDEISRRFLDYIVRPDFQHLETKFAAMVSLDVINTLGEKSSRPWDELRLTVLRLQKYLNVYLTWMANVEIDDRILDTHKAEEFLKVINQHLTQDQVAAKKAKMWPKYKFVEFQCFKQNPVLASWNIYMLNVLMHHVGIFSLRSLGPIANLTPTLYLYNLLKMSPSLPTMNWKDLDEFLHLQDESGIFMGRRPNDIHESYSRLEICYGISPVQYARNRRFKANSTQDHVRLSKGPRILYPTAPLATVAYGSIFSSSSAPLPLVLVEKMIQCLESDPKMLSVLGKSPEDTNPLQFLKQKSTSLESSSPLEILAMMRNHLVSEEPLILFNYLGLNQRVYDFTCKLRLRFRSFLVFEMPDVESDSDLPFTVYHIMRAVSESQTPDAPIRLVPPTNTDKMLGWANEVMNEYVRLFGDIACKELKAFSNVYKAAQLKTLEEQKDSPESTQLEGKMDLQP</sequence>
<protein>
    <recommendedName>
        <fullName evidence="2">DUF6604 domain-containing protein</fullName>
    </recommendedName>
</protein>
<dbReference type="PANTHER" id="PTHR38795:SF1">
    <property type="entry name" value="DUF6604 DOMAIN-CONTAINING PROTEIN"/>
    <property type="match status" value="1"/>
</dbReference>
<dbReference type="EMBL" id="JAVHJO010000016">
    <property type="protein sequence ID" value="KAK6526597.1"/>
    <property type="molecule type" value="Genomic_DNA"/>
</dbReference>
<organism evidence="3 4">
    <name type="scientific">Orbilia ellipsospora</name>
    <dbReference type="NCBI Taxonomy" id="2528407"/>
    <lineage>
        <taxon>Eukaryota</taxon>
        <taxon>Fungi</taxon>
        <taxon>Dikarya</taxon>
        <taxon>Ascomycota</taxon>
        <taxon>Pezizomycotina</taxon>
        <taxon>Orbiliomycetes</taxon>
        <taxon>Orbiliales</taxon>
        <taxon>Orbiliaceae</taxon>
        <taxon>Orbilia</taxon>
    </lineage>
</organism>
<feature type="region of interest" description="Disordered" evidence="1">
    <location>
        <begin position="151"/>
        <end position="201"/>
    </location>
</feature>
<reference evidence="3 4" key="1">
    <citation type="submission" date="2019-10" db="EMBL/GenBank/DDBJ databases">
        <authorList>
            <person name="Palmer J.M."/>
        </authorList>
    </citation>
    <scope>NUCLEOTIDE SEQUENCE [LARGE SCALE GENOMIC DNA]</scope>
    <source>
        <strain evidence="3 4">TWF694</strain>
    </source>
</reference>
<feature type="compositionally biased region" description="Low complexity" evidence="1">
    <location>
        <begin position="185"/>
        <end position="201"/>
    </location>
</feature>
<evidence type="ECO:0000256" key="1">
    <source>
        <dbReference type="SAM" id="MobiDB-lite"/>
    </source>
</evidence>
<evidence type="ECO:0000313" key="3">
    <source>
        <dbReference type="EMBL" id="KAK6526597.1"/>
    </source>
</evidence>
<keyword evidence="4" id="KW-1185">Reference proteome</keyword>
<dbReference type="Pfam" id="PF20253">
    <property type="entry name" value="DUF6604"/>
    <property type="match status" value="1"/>
</dbReference>
<evidence type="ECO:0000313" key="4">
    <source>
        <dbReference type="Proteomes" id="UP001365542"/>
    </source>
</evidence>
<accession>A0AAV9X0Y9</accession>
<name>A0AAV9X0Y9_9PEZI</name>
<proteinExistence type="predicted"/>
<dbReference type="Proteomes" id="UP001365542">
    <property type="component" value="Unassembled WGS sequence"/>
</dbReference>
<gene>
    <name evidence="3" type="ORF">TWF694_005179</name>
</gene>
<comment type="caution">
    <text evidence="3">The sequence shown here is derived from an EMBL/GenBank/DDBJ whole genome shotgun (WGS) entry which is preliminary data.</text>
</comment>
<dbReference type="InterPro" id="IPR046539">
    <property type="entry name" value="DUF6604"/>
</dbReference>
<feature type="domain" description="DUF6604" evidence="2">
    <location>
        <begin position="11"/>
        <end position="272"/>
    </location>
</feature>
<dbReference type="AlphaFoldDB" id="A0AAV9X0Y9"/>
<feature type="compositionally biased region" description="Polar residues" evidence="1">
    <location>
        <begin position="151"/>
        <end position="175"/>
    </location>
</feature>
<dbReference type="PANTHER" id="PTHR38795">
    <property type="entry name" value="DUF6604 DOMAIN-CONTAINING PROTEIN"/>
    <property type="match status" value="1"/>
</dbReference>